<keyword evidence="1" id="KW-0472">Membrane</keyword>
<protein>
    <recommendedName>
        <fullName evidence="4">Nitrate reductase gamma subunit</fullName>
    </recommendedName>
</protein>
<dbReference type="EMBL" id="FMXO01000009">
    <property type="protein sequence ID" value="SDB37734.1"/>
    <property type="molecule type" value="Genomic_DNA"/>
</dbReference>
<feature type="transmembrane region" description="Helical" evidence="1">
    <location>
        <begin position="147"/>
        <end position="165"/>
    </location>
</feature>
<feature type="transmembrane region" description="Helical" evidence="1">
    <location>
        <begin position="116"/>
        <end position="135"/>
    </location>
</feature>
<evidence type="ECO:0000256" key="1">
    <source>
        <dbReference type="SAM" id="Phobius"/>
    </source>
</evidence>
<dbReference type="RefSeq" id="WP_092120313.1">
    <property type="nucleotide sequence ID" value="NZ_FMXO01000009.1"/>
</dbReference>
<keyword evidence="3" id="KW-1185">Reference proteome</keyword>
<dbReference type="NCBIfam" id="NF045723">
    <property type="entry name" value="memb_anch_TmcC"/>
    <property type="match status" value="1"/>
</dbReference>
<dbReference type="Gene3D" id="1.20.950.20">
    <property type="entry name" value="Transmembrane di-heme cytochromes, Chain C"/>
    <property type="match status" value="1"/>
</dbReference>
<gene>
    <name evidence="2" type="ORF">SAMN05660653_01813</name>
</gene>
<dbReference type="InterPro" id="IPR036197">
    <property type="entry name" value="NarG-like_sf"/>
</dbReference>
<reference evidence="2 3" key="1">
    <citation type="submission" date="2016-10" db="EMBL/GenBank/DDBJ databases">
        <authorList>
            <person name="de Groot N.N."/>
        </authorList>
    </citation>
    <scope>NUCLEOTIDE SEQUENCE [LARGE SCALE GENOMIC DNA]</scope>
    <source>
        <strain evidence="2 3">ASO4-2</strain>
    </source>
</reference>
<dbReference type="STRING" id="617002.SAMN05660653_01813"/>
<organism evidence="2 3">
    <name type="scientific">Desulfonatronum thiosulfatophilum</name>
    <dbReference type="NCBI Taxonomy" id="617002"/>
    <lineage>
        <taxon>Bacteria</taxon>
        <taxon>Pseudomonadati</taxon>
        <taxon>Thermodesulfobacteriota</taxon>
        <taxon>Desulfovibrionia</taxon>
        <taxon>Desulfovibrionales</taxon>
        <taxon>Desulfonatronaceae</taxon>
        <taxon>Desulfonatronum</taxon>
    </lineage>
</organism>
<dbReference type="Proteomes" id="UP000198771">
    <property type="component" value="Unassembled WGS sequence"/>
</dbReference>
<feature type="transmembrane region" description="Helical" evidence="1">
    <location>
        <begin position="171"/>
        <end position="190"/>
    </location>
</feature>
<evidence type="ECO:0000313" key="3">
    <source>
        <dbReference type="Proteomes" id="UP000198771"/>
    </source>
</evidence>
<proteinExistence type="predicted"/>
<feature type="transmembrane region" description="Helical" evidence="1">
    <location>
        <begin position="12"/>
        <end position="29"/>
    </location>
</feature>
<dbReference type="AlphaFoldDB" id="A0A1G6CXS8"/>
<sequence>MYDIYNFVTGPLVWIAFIIFVVGSIYRLASMYALAKKKDAVSLAYMDWKFSFRSIINWLIPFNSLGWKANPALTVVTFIFHVLLLLTPILLSAHVILFSDSWGFSWWTISDNTANYMTMAIIAACIFFAVRRFYLRDVRFLTTSQDWLILALVALPFVTGLLAYYQLFNYQIMLIAHVVVGCLVIAAIPFTRLSHMLFAVFTRSYIGSEFGKIRRAKDW</sequence>
<evidence type="ECO:0000313" key="2">
    <source>
        <dbReference type="EMBL" id="SDB37734.1"/>
    </source>
</evidence>
<keyword evidence="1" id="KW-0812">Transmembrane</keyword>
<evidence type="ECO:0008006" key="4">
    <source>
        <dbReference type="Google" id="ProtNLM"/>
    </source>
</evidence>
<feature type="transmembrane region" description="Helical" evidence="1">
    <location>
        <begin position="72"/>
        <end position="96"/>
    </location>
</feature>
<keyword evidence="1" id="KW-1133">Transmembrane helix</keyword>
<name>A0A1G6CXS8_9BACT</name>
<dbReference type="OrthoDB" id="5450521at2"/>
<dbReference type="SUPFAM" id="SSF103501">
    <property type="entry name" value="Respiratory nitrate reductase 1 gamma chain"/>
    <property type="match status" value="1"/>
</dbReference>
<accession>A0A1G6CXS8</accession>